<sequence length="362" mass="41772">MKDYDEKSQQSYLIILDQQQIHRSFQSFGCLLRVLSERESGEMDVLLQEYSILGPWKNIMRACSDLNALGMDVFKMIRCWVGSGSSVSFWIDNWTGFGPLKDRYPLLFLLESNKTCTVEQRMSPSPLSRFNWDWIGPALPSFVGPLLHECEHFLLAFECNSGSEFWGWDDGNGTRKDFAVKTVRMDVESIILGSSATVLPWSNWLPIKVNAFVWRAALDRIASKTNLSLRGITLDISCESCSGFPESVDHLLFRCPRVKTIWTLVLQWCKVPPDIPSSVSEVISMHNAWGSSIKFKRALHCILLTTMWIIWKTRNNKHFKNRIPRLDETIGDIKLWSFTWVKNRGKCSLIDWNSWCNFSFTM</sequence>
<dbReference type="Pfam" id="PF13966">
    <property type="entry name" value="zf-RVT"/>
    <property type="match status" value="1"/>
</dbReference>
<gene>
    <name evidence="2" type="ORF">SSX86_007647</name>
</gene>
<dbReference type="EMBL" id="JBCNJP010000009">
    <property type="protein sequence ID" value="KAK9073323.1"/>
    <property type="molecule type" value="Genomic_DNA"/>
</dbReference>
<dbReference type="AlphaFoldDB" id="A0AAP0DHW1"/>
<dbReference type="InterPro" id="IPR026960">
    <property type="entry name" value="RVT-Znf"/>
</dbReference>
<comment type="caution">
    <text evidence="2">The sequence shown here is derived from an EMBL/GenBank/DDBJ whole genome shotgun (WGS) entry which is preliminary data.</text>
</comment>
<dbReference type="PANTHER" id="PTHR36617">
    <property type="entry name" value="PROTEIN, PUTATIVE-RELATED"/>
    <property type="match status" value="1"/>
</dbReference>
<evidence type="ECO:0000313" key="3">
    <source>
        <dbReference type="Proteomes" id="UP001408789"/>
    </source>
</evidence>
<proteinExistence type="predicted"/>
<dbReference type="PANTHER" id="PTHR36617:SF5">
    <property type="entry name" value="OS05G0421675 PROTEIN"/>
    <property type="match status" value="1"/>
</dbReference>
<protein>
    <recommendedName>
        <fullName evidence="1">Reverse transcriptase zinc-binding domain-containing protein</fullName>
    </recommendedName>
</protein>
<organism evidence="2 3">
    <name type="scientific">Deinandra increscens subsp. villosa</name>
    <dbReference type="NCBI Taxonomy" id="3103831"/>
    <lineage>
        <taxon>Eukaryota</taxon>
        <taxon>Viridiplantae</taxon>
        <taxon>Streptophyta</taxon>
        <taxon>Embryophyta</taxon>
        <taxon>Tracheophyta</taxon>
        <taxon>Spermatophyta</taxon>
        <taxon>Magnoliopsida</taxon>
        <taxon>eudicotyledons</taxon>
        <taxon>Gunneridae</taxon>
        <taxon>Pentapetalae</taxon>
        <taxon>asterids</taxon>
        <taxon>campanulids</taxon>
        <taxon>Asterales</taxon>
        <taxon>Asteraceae</taxon>
        <taxon>Asteroideae</taxon>
        <taxon>Heliantheae alliance</taxon>
        <taxon>Madieae</taxon>
        <taxon>Madiinae</taxon>
        <taxon>Deinandra</taxon>
    </lineage>
</organism>
<evidence type="ECO:0000313" key="2">
    <source>
        <dbReference type="EMBL" id="KAK9073323.1"/>
    </source>
</evidence>
<accession>A0AAP0DHW1</accession>
<reference evidence="2 3" key="1">
    <citation type="submission" date="2024-04" db="EMBL/GenBank/DDBJ databases">
        <title>The reference genome of an endangered Asteraceae, Deinandra increscens subsp. villosa, native to the Central Coast of California.</title>
        <authorList>
            <person name="Guilliams M."/>
            <person name="Hasenstab-Lehman K."/>
            <person name="Meyer R."/>
            <person name="Mcevoy S."/>
        </authorList>
    </citation>
    <scope>NUCLEOTIDE SEQUENCE [LARGE SCALE GENOMIC DNA]</scope>
    <source>
        <tissue evidence="2">Leaf</tissue>
    </source>
</reference>
<dbReference type="Proteomes" id="UP001408789">
    <property type="component" value="Unassembled WGS sequence"/>
</dbReference>
<evidence type="ECO:0000259" key="1">
    <source>
        <dbReference type="Pfam" id="PF13966"/>
    </source>
</evidence>
<name>A0AAP0DHW1_9ASTR</name>
<keyword evidence="3" id="KW-1185">Reference proteome</keyword>
<feature type="domain" description="Reverse transcriptase zinc-binding" evidence="1">
    <location>
        <begin position="200"/>
        <end position="262"/>
    </location>
</feature>